<sequence>MANDWDLYAVVRSCAATNPVNIEDPLPDMASLTFQNDNDPFDFSALNTIKPFLGLEEIFNEAYAIPQPITPTPSIGGFENQQPTQASSPPPQQMIHHRRQIETEFEDSPAGSALALPTFHPRTLRPRRRCSTSKGCAARKQVERSISNPAIFVVSYTGEHTHPRPTHRNSQAGNIRTKFSAVHKPTSGDSSSVAPPATLPKPSCSSSSPVSVSSFSPSTPLTEGESAPHDDTQKETIEIEDEEDDEDEDLLIPNMAMAEDIFNGFQELKRGR</sequence>
<dbReference type="GO" id="GO:0000976">
    <property type="term" value="F:transcription cis-regulatory region binding"/>
    <property type="evidence" value="ECO:0007669"/>
    <property type="project" value="TreeGrafter"/>
</dbReference>
<feature type="compositionally biased region" description="Low complexity" evidence="6">
    <location>
        <begin position="200"/>
        <end position="220"/>
    </location>
</feature>
<dbReference type="PANTHER" id="PTHR32096:SF80">
    <property type="entry name" value="WRKY TRANSCRIPTION FACTOR 27-RELATED"/>
    <property type="match status" value="1"/>
</dbReference>
<evidence type="ECO:0000256" key="4">
    <source>
        <dbReference type="ARBA" id="ARBA00023163"/>
    </source>
</evidence>
<keyword evidence="2" id="KW-0805">Transcription regulation</keyword>
<feature type="domain" description="WRKY" evidence="7">
    <location>
        <begin position="125"/>
        <end position="165"/>
    </location>
</feature>
<dbReference type="Proteomes" id="UP000325577">
    <property type="component" value="Linkage Group LG14"/>
</dbReference>
<dbReference type="GO" id="GO:0003700">
    <property type="term" value="F:DNA-binding transcription factor activity"/>
    <property type="evidence" value="ECO:0007669"/>
    <property type="project" value="InterPro"/>
</dbReference>
<dbReference type="Pfam" id="PF03106">
    <property type="entry name" value="WRKY"/>
    <property type="match status" value="1"/>
</dbReference>
<organism evidence="8 9">
    <name type="scientific">Nyssa sinensis</name>
    <dbReference type="NCBI Taxonomy" id="561372"/>
    <lineage>
        <taxon>Eukaryota</taxon>
        <taxon>Viridiplantae</taxon>
        <taxon>Streptophyta</taxon>
        <taxon>Embryophyta</taxon>
        <taxon>Tracheophyta</taxon>
        <taxon>Spermatophyta</taxon>
        <taxon>Magnoliopsida</taxon>
        <taxon>eudicotyledons</taxon>
        <taxon>Gunneridae</taxon>
        <taxon>Pentapetalae</taxon>
        <taxon>asterids</taxon>
        <taxon>Cornales</taxon>
        <taxon>Nyssaceae</taxon>
        <taxon>Nyssa</taxon>
    </lineage>
</organism>
<evidence type="ECO:0000313" key="9">
    <source>
        <dbReference type="Proteomes" id="UP000325577"/>
    </source>
</evidence>
<feature type="compositionally biased region" description="Basic and acidic residues" evidence="6">
    <location>
        <begin position="226"/>
        <end position="237"/>
    </location>
</feature>
<keyword evidence="9" id="KW-1185">Reference proteome</keyword>
<dbReference type="InterPro" id="IPR036576">
    <property type="entry name" value="WRKY_dom_sf"/>
</dbReference>
<evidence type="ECO:0000256" key="5">
    <source>
        <dbReference type="ARBA" id="ARBA00023242"/>
    </source>
</evidence>
<evidence type="ECO:0000256" key="3">
    <source>
        <dbReference type="ARBA" id="ARBA00023125"/>
    </source>
</evidence>
<evidence type="ECO:0000313" key="8">
    <source>
        <dbReference type="EMBL" id="KAA8539970.1"/>
    </source>
</evidence>
<dbReference type="GO" id="GO:0005634">
    <property type="term" value="C:nucleus"/>
    <property type="evidence" value="ECO:0007669"/>
    <property type="project" value="UniProtKB-SubCell"/>
</dbReference>
<accession>A0A5J5BC40</accession>
<reference evidence="8 9" key="1">
    <citation type="submission" date="2019-09" db="EMBL/GenBank/DDBJ databases">
        <title>A chromosome-level genome assembly of the Chinese tupelo Nyssa sinensis.</title>
        <authorList>
            <person name="Yang X."/>
            <person name="Kang M."/>
            <person name="Yang Y."/>
            <person name="Xiong H."/>
            <person name="Wang M."/>
            <person name="Zhang Z."/>
            <person name="Wang Z."/>
            <person name="Wu H."/>
            <person name="Ma T."/>
            <person name="Liu J."/>
            <person name="Xi Z."/>
        </authorList>
    </citation>
    <scope>NUCLEOTIDE SEQUENCE [LARGE SCALE GENOMIC DNA]</scope>
    <source>
        <strain evidence="8">J267</strain>
        <tissue evidence="8">Leaf</tissue>
    </source>
</reference>
<dbReference type="OrthoDB" id="662136at2759"/>
<keyword evidence="3" id="KW-0238">DNA-binding</keyword>
<evidence type="ECO:0000256" key="2">
    <source>
        <dbReference type="ARBA" id="ARBA00023015"/>
    </source>
</evidence>
<dbReference type="Gene3D" id="2.20.25.80">
    <property type="entry name" value="WRKY domain"/>
    <property type="match status" value="1"/>
</dbReference>
<keyword evidence="4" id="KW-0804">Transcription</keyword>
<feature type="region of interest" description="Disordered" evidence="6">
    <location>
        <begin position="182"/>
        <end position="248"/>
    </location>
</feature>
<name>A0A5J5BC40_9ASTE</name>
<comment type="subcellular location">
    <subcellularLocation>
        <location evidence="1">Nucleus</location>
    </subcellularLocation>
</comment>
<evidence type="ECO:0000259" key="7">
    <source>
        <dbReference type="PROSITE" id="PS50811"/>
    </source>
</evidence>
<dbReference type="InterPro" id="IPR044810">
    <property type="entry name" value="WRKY_plant"/>
</dbReference>
<evidence type="ECO:0000256" key="6">
    <source>
        <dbReference type="SAM" id="MobiDB-lite"/>
    </source>
</evidence>
<dbReference type="PROSITE" id="PS50811">
    <property type="entry name" value="WRKY"/>
    <property type="match status" value="1"/>
</dbReference>
<dbReference type="SMART" id="SM00774">
    <property type="entry name" value="WRKY"/>
    <property type="match status" value="1"/>
</dbReference>
<dbReference type="AlphaFoldDB" id="A0A5J5BC40"/>
<protein>
    <recommendedName>
        <fullName evidence="7">WRKY domain-containing protein</fullName>
    </recommendedName>
</protein>
<feature type="region of interest" description="Disordered" evidence="6">
    <location>
        <begin position="120"/>
        <end position="141"/>
    </location>
</feature>
<dbReference type="InterPro" id="IPR003657">
    <property type="entry name" value="WRKY_dom"/>
</dbReference>
<feature type="compositionally biased region" description="Basic residues" evidence="6">
    <location>
        <begin position="122"/>
        <end position="131"/>
    </location>
</feature>
<dbReference type="PANTHER" id="PTHR32096">
    <property type="entry name" value="WRKY TRANSCRIPTION FACTOR 30-RELATED-RELATED"/>
    <property type="match status" value="1"/>
</dbReference>
<gene>
    <name evidence="8" type="ORF">F0562_026662</name>
</gene>
<proteinExistence type="predicted"/>
<evidence type="ECO:0000256" key="1">
    <source>
        <dbReference type="ARBA" id="ARBA00004123"/>
    </source>
</evidence>
<dbReference type="EMBL" id="CM018037">
    <property type="protein sequence ID" value="KAA8539970.1"/>
    <property type="molecule type" value="Genomic_DNA"/>
</dbReference>
<feature type="compositionally biased region" description="Acidic residues" evidence="6">
    <location>
        <begin position="238"/>
        <end position="248"/>
    </location>
</feature>
<dbReference type="SUPFAM" id="SSF118290">
    <property type="entry name" value="WRKY DNA-binding domain"/>
    <property type="match status" value="1"/>
</dbReference>
<keyword evidence="5" id="KW-0539">Nucleus</keyword>